<dbReference type="FunFam" id="1.10.238.10:FF:000181">
    <property type="entry name" value="CALML5 isoform 1"/>
    <property type="match status" value="1"/>
</dbReference>
<feature type="domain" description="EF-hand" evidence="5">
    <location>
        <begin position="94"/>
        <end position="129"/>
    </location>
</feature>
<organism evidence="6 7">
    <name type="scientific">Allacma fusca</name>
    <dbReference type="NCBI Taxonomy" id="39272"/>
    <lineage>
        <taxon>Eukaryota</taxon>
        <taxon>Metazoa</taxon>
        <taxon>Ecdysozoa</taxon>
        <taxon>Arthropoda</taxon>
        <taxon>Hexapoda</taxon>
        <taxon>Collembola</taxon>
        <taxon>Symphypleona</taxon>
        <taxon>Sminthuridae</taxon>
        <taxon>Allacma</taxon>
    </lineage>
</organism>
<dbReference type="InterPro" id="IPR050230">
    <property type="entry name" value="CALM/Myosin/TropC-like"/>
</dbReference>
<dbReference type="Pfam" id="PF13499">
    <property type="entry name" value="EF-hand_7"/>
    <property type="match status" value="2"/>
</dbReference>
<evidence type="ECO:0000313" key="6">
    <source>
        <dbReference type="EMBL" id="CAG7726573.1"/>
    </source>
</evidence>
<feature type="compositionally biased region" description="Basic and acidic residues" evidence="4">
    <location>
        <begin position="29"/>
        <end position="50"/>
    </location>
</feature>
<dbReference type="PROSITE" id="PS50222">
    <property type="entry name" value="EF_HAND_2"/>
    <property type="match status" value="4"/>
</dbReference>
<evidence type="ECO:0000313" key="7">
    <source>
        <dbReference type="Proteomes" id="UP000708208"/>
    </source>
</evidence>
<comment type="caution">
    <text evidence="6">The sequence shown here is derived from an EMBL/GenBank/DDBJ whole genome shotgun (WGS) entry which is preliminary data.</text>
</comment>
<keyword evidence="3" id="KW-0106">Calcium</keyword>
<reference evidence="6" key="1">
    <citation type="submission" date="2021-06" db="EMBL/GenBank/DDBJ databases">
        <authorList>
            <person name="Hodson N. C."/>
            <person name="Mongue J. A."/>
            <person name="Jaron S. K."/>
        </authorList>
    </citation>
    <scope>NUCLEOTIDE SEQUENCE</scope>
</reference>
<protein>
    <recommendedName>
        <fullName evidence="5">EF-hand domain-containing protein</fullName>
    </recommendedName>
</protein>
<proteinExistence type="predicted"/>
<dbReference type="GO" id="GO:0005509">
    <property type="term" value="F:calcium ion binding"/>
    <property type="evidence" value="ECO:0007669"/>
    <property type="project" value="InterPro"/>
</dbReference>
<evidence type="ECO:0000259" key="5">
    <source>
        <dbReference type="PROSITE" id="PS50222"/>
    </source>
</evidence>
<dbReference type="InterPro" id="IPR002048">
    <property type="entry name" value="EF_hand_dom"/>
</dbReference>
<sequence>MTNQDGTETMEHEKPTSGNLVTHKGSSSTHKDTKNVTFKEPEQIKQESPRKYTKITKTQMKEFREAFGFFDKDGDGSITKDELGIVMRSLGQFASEEELKEMLKEVDINGDGTFSFDEFVQIVTNYAGGTSVTDEEQELRDAFRIFDKHNRGYISASDLRAVLHCLGEDLSEDEIEDMIKEVDVDGDGRIDFNEFVRALGEPDAIDEETDMDTQLSIGLSQQ</sequence>
<dbReference type="GO" id="GO:0016460">
    <property type="term" value="C:myosin II complex"/>
    <property type="evidence" value="ECO:0007669"/>
    <property type="project" value="TreeGrafter"/>
</dbReference>
<name>A0A8J2NUD8_9HEXA</name>
<dbReference type="CDD" id="cd00051">
    <property type="entry name" value="EFh"/>
    <property type="match status" value="2"/>
</dbReference>
<evidence type="ECO:0000256" key="3">
    <source>
        <dbReference type="ARBA" id="ARBA00022837"/>
    </source>
</evidence>
<feature type="domain" description="EF-hand" evidence="5">
    <location>
        <begin position="134"/>
        <end position="169"/>
    </location>
</feature>
<keyword evidence="1" id="KW-0479">Metal-binding</keyword>
<feature type="domain" description="EF-hand" evidence="5">
    <location>
        <begin position="58"/>
        <end position="93"/>
    </location>
</feature>
<dbReference type="PROSITE" id="PS00018">
    <property type="entry name" value="EF_HAND_1"/>
    <property type="match status" value="2"/>
</dbReference>
<feature type="region of interest" description="Disordered" evidence="4">
    <location>
        <begin position="1"/>
        <end position="51"/>
    </location>
</feature>
<dbReference type="PANTHER" id="PTHR23048:SF0">
    <property type="entry name" value="CALMODULIN LIKE 3"/>
    <property type="match status" value="1"/>
</dbReference>
<dbReference type="FunFam" id="1.10.238.10:FF:000251">
    <property type="entry name" value="Calmodulin-related protein 97A"/>
    <property type="match status" value="1"/>
</dbReference>
<evidence type="ECO:0000256" key="4">
    <source>
        <dbReference type="SAM" id="MobiDB-lite"/>
    </source>
</evidence>
<dbReference type="InterPro" id="IPR018247">
    <property type="entry name" value="EF_Hand_1_Ca_BS"/>
</dbReference>
<dbReference type="OrthoDB" id="26525at2759"/>
<accession>A0A8J2NUD8</accession>
<dbReference type="Proteomes" id="UP000708208">
    <property type="component" value="Unassembled WGS sequence"/>
</dbReference>
<evidence type="ECO:0000256" key="2">
    <source>
        <dbReference type="ARBA" id="ARBA00022737"/>
    </source>
</evidence>
<dbReference type="PANTHER" id="PTHR23048">
    <property type="entry name" value="MYOSIN LIGHT CHAIN 1, 3"/>
    <property type="match status" value="1"/>
</dbReference>
<feature type="compositionally biased region" description="Polar residues" evidence="4">
    <location>
        <begin position="16"/>
        <end position="28"/>
    </location>
</feature>
<dbReference type="AlphaFoldDB" id="A0A8J2NUD8"/>
<gene>
    <name evidence="6" type="ORF">AFUS01_LOCUS15481</name>
</gene>
<dbReference type="EMBL" id="CAJVCH010137284">
    <property type="protein sequence ID" value="CAG7726573.1"/>
    <property type="molecule type" value="Genomic_DNA"/>
</dbReference>
<evidence type="ECO:0000256" key="1">
    <source>
        <dbReference type="ARBA" id="ARBA00022723"/>
    </source>
</evidence>
<keyword evidence="7" id="KW-1185">Reference proteome</keyword>
<dbReference type="SMART" id="SM00054">
    <property type="entry name" value="EFh"/>
    <property type="match status" value="4"/>
</dbReference>
<keyword evidence="2" id="KW-0677">Repeat</keyword>
<feature type="domain" description="EF-hand" evidence="5">
    <location>
        <begin position="170"/>
        <end position="205"/>
    </location>
</feature>